<dbReference type="Gene3D" id="3.40.630.30">
    <property type="match status" value="1"/>
</dbReference>
<accession>A0A8R1UQ29</accession>
<sequence length="281" mass="32007">MAVSRVSRTVASLPHRPPLSLSRLRDKYYPNVARTWNYAIKYRAVAENYRFEKIDDHHLPQLMDLSKGFYEDESVTRATGSTMEGFRKGMEYAFAYAIAANSVTNISDICYDNKTNKPIGIRMIHPYYRDPTRAPFSIPASASSTDQEITLFTLLDETFNQVWKRFPNENAILKGELIYIDRAYRADTGLYKAWIDYDVDFPTVVKQSGAGIYAIPCTARQTKLGYTASYSRDPHVVNADGETVPLPQGDIRLYTIDMRTTSSINVKPCWEKMKACGMMPK</sequence>
<proteinExistence type="predicted"/>
<name>A0A2A6CRI0_PRIPA</name>
<dbReference type="Proteomes" id="UP000005239">
    <property type="component" value="Unassembled WGS sequence"/>
</dbReference>
<organism evidence="1 2">
    <name type="scientific">Pristionchus pacificus</name>
    <name type="common">Parasitic nematode worm</name>
    <dbReference type="NCBI Taxonomy" id="54126"/>
    <lineage>
        <taxon>Eukaryota</taxon>
        <taxon>Metazoa</taxon>
        <taxon>Ecdysozoa</taxon>
        <taxon>Nematoda</taxon>
        <taxon>Chromadorea</taxon>
        <taxon>Rhabditida</taxon>
        <taxon>Rhabditina</taxon>
        <taxon>Diplogasteromorpha</taxon>
        <taxon>Diplogasteroidea</taxon>
        <taxon>Neodiplogasteridae</taxon>
        <taxon>Pristionchus</taxon>
    </lineage>
</organism>
<keyword evidence="2" id="KW-1185">Reference proteome</keyword>
<dbReference type="PANTHER" id="PTHR20905">
    <property type="entry name" value="N-ACETYLTRANSFERASE-RELATED"/>
    <property type="match status" value="1"/>
</dbReference>
<dbReference type="EnsemblMetazoa" id="PPA37850.1">
    <property type="protein sequence ID" value="PPA37850.1"/>
    <property type="gene ID" value="WBGene00276219"/>
</dbReference>
<evidence type="ECO:0000313" key="1">
    <source>
        <dbReference type="EnsemblMetazoa" id="PPA37850.1"/>
    </source>
</evidence>
<dbReference type="PANTHER" id="PTHR20905:SF30">
    <property type="entry name" value="N-ACETYLTRANSFERASE DOMAIN-CONTAINING PROTEIN"/>
    <property type="match status" value="1"/>
</dbReference>
<gene>
    <name evidence="1" type="primary">WBGene00276219</name>
</gene>
<dbReference type="GO" id="GO:0008080">
    <property type="term" value="F:N-acetyltransferase activity"/>
    <property type="evidence" value="ECO:0000318"/>
    <property type="project" value="GO_Central"/>
</dbReference>
<reference evidence="2" key="1">
    <citation type="journal article" date="2008" name="Nat. Genet.">
        <title>The Pristionchus pacificus genome provides a unique perspective on nematode lifestyle and parasitism.</title>
        <authorList>
            <person name="Dieterich C."/>
            <person name="Clifton S.W."/>
            <person name="Schuster L.N."/>
            <person name="Chinwalla A."/>
            <person name="Delehaunty K."/>
            <person name="Dinkelacker I."/>
            <person name="Fulton L."/>
            <person name="Fulton R."/>
            <person name="Godfrey J."/>
            <person name="Minx P."/>
            <person name="Mitreva M."/>
            <person name="Roeseler W."/>
            <person name="Tian H."/>
            <person name="Witte H."/>
            <person name="Yang S.P."/>
            <person name="Wilson R.K."/>
            <person name="Sommer R.J."/>
        </authorList>
    </citation>
    <scope>NUCLEOTIDE SEQUENCE [LARGE SCALE GENOMIC DNA]</scope>
    <source>
        <strain evidence="2">PS312</strain>
    </source>
</reference>
<evidence type="ECO:0000313" key="2">
    <source>
        <dbReference type="Proteomes" id="UP000005239"/>
    </source>
</evidence>
<accession>A0A2A6CRI0</accession>
<dbReference type="AlphaFoldDB" id="A0A2A6CRI0"/>
<reference evidence="1" key="2">
    <citation type="submission" date="2022-06" db="UniProtKB">
        <authorList>
            <consortium name="EnsemblMetazoa"/>
        </authorList>
    </citation>
    <scope>IDENTIFICATION</scope>
    <source>
        <strain evidence="1">PS312</strain>
    </source>
</reference>
<protein>
    <submittedName>
        <fullName evidence="1">Uncharacterized protein</fullName>
    </submittedName>
</protein>